<dbReference type="InterPro" id="IPR029063">
    <property type="entry name" value="SAM-dependent_MTases_sf"/>
</dbReference>
<proteinExistence type="predicted"/>
<organism evidence="2 3">
    <name type="scientific">Nocardiopsis algeriensis</name>
    <dbReference type="NCBI Taxonomy" id="1478215"/>
    <lineage>
        <taxon>Bacteria</taxon>
        <taxon>Bacillati</taxon>
        <taxon>Actinomycetota</taxon>
        <taxon>Actinomycetes</taxon>
        <taxon>Streptosporangiales</taxon>
        <taxon>Nocardiopsidaceae</taxon>
        <taxon>Nocardiopsis</taxon>
    </lineage>
</organism>
<dbReference type="Pfam" id="PF08242">
    <property type="entry name" value="Methyltransf_12"/>
    <property type="match status" value="1"/>
</dbReference>
<accession>A0A841IWK5</accession>
<dbReference type="InterPro" id="IPR013217">
    <property type="entry name" value="Methyltransf_12"/>
</dbReference>
<keyword evidence="3" id="KW-1185">Reference proteome</keyword>
<dbReference type="InterPro" id="IPR053173">
    <property type="entry name" value="SAM-binding_MTase"/>
</dbReference>
<sequence length="310" mass="33933">MSLYAFVESGCLERLRAEEWASAAEILGGSATDTGQGFIEYLRLCGVLDRRDGRYRLSPKGTLLTSEISLARLGFYLEAYAPVTARITDLITNKAEYGRDVVRAGGALSRHSGTVATVSYVGLVAEAIAERQPRRILDIGCGDGSLILRLCARLPELSGVGIDISPAAIENARADSARDGLADRTSFEVADAFSPDTWSEKAAAADVLVGVGVMHELFRDGEDAVIEVLNRLADVLTEDKVFLLGEPELRYDNRENDSDFFLVHVLTGQGIPRNRTAWLDVFRRSRLRCKRVITNAVAGPRTCFYELTAR</sequence>
<dbReference type="GO" id="GO:0032259">
    <property type="term" value="P:methylation"/>
    <property type="evidence" value="ECO:0007669"/>
    <property type="project" value="UniProtKB-KW"/>
</dbReference>
<comment type="caution">
    <text evidence="2">The sequence shown here is derived from an EMBL/GenBank/DDBJ whole genome shotgun (WGS) entry which is preliminary data.</text>
</comment>
<keyword evidence="2" id="KW-0489">Methyltransferase</keyword>
<feature type="domain" description="Methyltransferase type 12" evidence="1">
    <location>
        <begin position="137"/>
        <end position="238"/>
    </location>
</feature>
<keyword evidence="2" id="KW-0808">Transferase</keyword>
<dbReference type="PANTHER" id="PTHR45128:SF1">
    <property type="entry name" value="S-ADENOSYLMETHIONINE-DEPENDENT METHYLTRANSFERASE RV2258C"/>
    <property type="match status" value="1"/>
</dbReference>
<dbReference type="PANTHER" id="PTHR45128">
    <property type="entry name" value="METHYLTRANSFERASE TYPE 11"/>
    <property type="match status" value="1"/>
</dbReference>
<gene>
    <name evidence="2" type="ORF">FHS13_002545</name>
</gene>
<protein>
    <submittedName>
        <fullName evidence="2">SAM-dependent methyltransferase</fullName>
    </submittedName>
</protein>
<evidence type="ECO:0000259" key="1">
    <source>
        <dbReference type="Pfam" id="PF08242"/>
    </source>
</evidence>
<dbReference type="SUPFAM" id="SSF53335">
    <property type="entry name" value="S-adenosyl-L-methionine-dependent methyltransferases"/>
    <property type="match status" value="1"/>
</dbReference>
<dbReference type="RefSeq" id="WP_221442841.1">
    <property type="nucleotide sequence ID" value="NZ_JACHJO010000007.1"/>
</dbReference>
<dbReference type="AlphaFoldDB" id="A0A841IWK5"/>
<dbReference type="EMBL" id="JACHJO010000007">
    <property type="protein sequence ID" value="MBB6120588.1"/>
    <property type="molecule type" value="Genomic_DNA"/>
</dbReference>
<reference evidence="2 3" key="1">
    <citation type="submission" date="2020-08" db="EMBL/GenBank/DDBJ databases">
        <title>Genomic Encyclopedia of Type Strains, Phase III (KMG-III): the genomes of soil and plant-associated and newly described type strains.</title>
        <authorList>
            <person name="Whitman W."/>
        </authorList>
    </citation>
    <scope>NUCLEOTIDE SEQUENCE [LARGE SCALE GENOMIC DNA]</scope>
    <source>
        <strain evidence="2 3">CECT 8712</strain>
    </source>
</reference>
<dbReference type="Proteomes" id="UP000536604">
    <property type="component" value="Unassembled WGS sequence"/>
</dbReference>
<dbReference type="GO" id="GO:0008168">
    <property type="term" value="F:methyltransferase activity"/>
    <property type="evidence" value="ECO:0007669"/>
    <property type="project" value="UniProtKB-KW"/>
</dbReference>
<evidence type="ECO:0000313" key="2">
    <source>
        <dbReference type="EMBL" id="MBB6120588.1"/>
    </source>
</evidence>
<name>A0A841IWK5_9ACTN</name>
<evidence type="ECO:0000313" key="3">
    <source>
        <dbReference type="Proteomes" id="UP000536604"/>
    </source>
</evidence>
<dbReference type="CDD" id="cd02440">
    <property type="entry name" value="AdoMet_MTases"/>
    <property type="match status" value="1"/>
</dbReference>
<dbReference type="Gene3D" id="3.40.50.150">
    <property type="entry name" value="Vaccinia Virus protein VP39"/>
    <property type="match status" value="1"/>
</dbReference>